<dbReference type="Proteomes" id="UP000030106">
    <property type="component" value="Unassembled WGS sequence"/>
</dbReference>
<accession>A0A0A2VF14</accession>
<feature type="region of interest" description="Disordered" evidence="1">
    <location>
        <begin position="81"/>
        <end position="124"/>
    </location>
</feature>
<evidence type="ECO:0000313" key="3">
    <source>
        <dbReference type="Proteomes" id="UP000030106"/>
    </source>
</evidence>
<dbReference type="HOGENOM" id="CLU_2003493_0_0_1"/>
<sequence>MAPGPVVEQIKRCFLAELKHAQPNRHRALVLDSASFGNLRKELLRRRETQSRSRTVPVAISVPVVANDGVRLAAARVPVGKEAAAAAGEDARHGGQHDGGEDGAVGGGAVKDGVKGRSARPRLV</sequence>
<dbReference type="AlphaFoldDB" id="A0A0A2VF14"/>
<evidence type="ECO:0000313" key="2">
    <source>
        <dbReference type="EMBL" id="KGQ04670.1"/>
    </source>
</evidence>
<comment type="caution">
    <text evidence="2">The sequence shown here is derived from an EMBL/GenBank/DDBJ whole genome shotgun (WGS) entry which is preliminary data.</text>
</comment>
<dbReference type="EMBL" id="ANFO01001031">
    <property type="protein sequence ID" value="KGQ04670.1"/>
    <property type="molecule type" value="Genomic_DNA"/>
</dbReference>
<evidence type="ECO:0000256" key="1">
    <source>
        <dbReference type="SAM" id="MobiDB-lite"/>
    </source>
</evidence>
<organism evidence="2 3">
    <name type="scientific">Beauveria bassiana D1-5</name>
    <dbReference type="NCBI Taxonomy" id="1245745"/>
    <lineage>
        <taxon>Eukaryota</taxon>
        <taxon>Fungi</taxon>
        <taxon>Dikarya</taxon>
        <taxon>Ascomycota</taxon>
        <taxon>Pezizomycotina</taxon>
        <taxon>Sordariomycetes</taxon>
        <taxon>Hypocreomycetidae</taxon>
        <taxon>Hypocreales</taxon>
        <taxon>Cordycipitaceae</taxon>
        <taxon>Beauveria</taxon>
    </lineage>
</organism>
<proteinExistence type="predicted"/>
<reference evidence="2 3" key="1">
    <citation type="submission" date="2012-10" db="EMBL/GenBank/DDBJ databases">
        <title>Genome sequencing and analysis of entomopathogenic fungi Beauveria bassiana D1-5.</title>
        <authorList>
            <person name="Li Q."/>
            <person name="Wang L."/>
            <person name="Zhang Z."/>
            <person name="Wang Q."/>
            <person name="Ren J."/>
            <person name="Wang M."/>
            <person name="Xu W."/>
            <person name="Wang J."/>
            <person name="Lu Y."/>
            <person name="Du Q."/>
            <person name="Sun Z."/>
        </authorList>
    </citation>
    <scope>NUCLEOTIDE SEQUENCE [LARGE SCALE GENOMIC DNA]</scope>
    <source>
        <strain evidence="2 3">D1-5</strain>
    </source>
</reference>
<name>A0A0A2VF14_BEABA</name>
<protein>
    <submittedName>
        <fullName evidence="2">Uncharacterized protein</fullName>
    </submittedName>
</protein>
<feature type="compositionally biased region" description="Basic and acidic residues" evidence="1">
    <location>
        <begin position="89"/>
        <end position="100"/>
    </location>
</feature>
<gene>
    <name evidence="2" type="ORF">BBAD15_g10084</name>
</gene>